<accession>A0A517WJG4</accession>
<dbReference type="GO" id="GO:0009103">
    <property type="term" value="P:lipopolysaccharide biosynthetic process"/>
    <property type="evidence" value="ECO:0007669"/>
    <property type="project" value="UniProtKB-ARBA"/>
</dbReference>
<dbReference type="GO" id="GO:0016763">
    <property type="term" value="F:pentosyltransferase activity"/>
    <property type="evidence" value="ECO:0007669"/>
    <property type="project" value="TreeGrafter"/>
</dbReference>
<feature type="transmembrane region" description="Helical" evidence="8">
    <location>
        <begin position="155"/>
        <end position="173"/>
    </location>
</feature>
<evidence type="ECO:0000313" key="10">
    <source>
        <dbReference type="EMBL" id="QDU05394.1"/>
    </source>
</evidence>
<feature type="domain" description="Glycosyltransferase RgtA/B/C/D-like" evidence="9">
    <location>
        <begin position="69"/>
        <end position="234"/>
    </location>
</feature>
<dbReference type="RefSeq" id="WP_145043669.1">
    <property type="nucleotide sequence ID" value="NZ_CP036347.1"/>
</dbReference>
<evidence type="ECO:0000256" key="7">
    <source>
        <dbReference type="ARBA" id="ARBA00023136"/>
    </source>
</evidence>
<gene>
    <name evidence="10" type="ORF">V6x_51310</name>
</gene>
<keyword evidence="6 8" id="KW-1133">Transmembrane helix</keyword>
<evidence type="ECO:0000256" key="6">
    <source>
        <dbReference type="ARBA" id="ARBA00022989"/>
    </source>
</evidence>
<feature type="transmembrane region" description="Helical" evidence="8">
    <location>
        <begin position="228"/>
        <end position="250"/>
    </location>
</feature>
<dbReference type="Pfam" id="PF13231">
    <property type="entry name" value="PMT_2"/>
    <property type="match status" value="1"/>
</dbReference>
<keyword evidence="3" id="KW-0328">Glycosyltransferase</keyword>
<evidence type="ECO:0000256" key="4">
    <source>
        <dbReference type="ARBA" id="ARBA00022679"/>
    </source>
</evidence>
<keyword evidence="2" id="KW-1003">Cell membrane</keyword>
<dbReference type="PANTHER" id="PTHR33908:SF11">
    <property type="entry name" value="MEMBRANE PROTEIN"/>
    <property type="match status" value="1"/>
</dbReference>
<dbReference type="EMBL" id="CP036347">
    <property type="protein sequence ID" value="QDU05394.1"/>
    <property type="molecule type" value="Genomic_DNA"/>
</dbReference>
<feature type="transmembrane region" description="Helical" evidence="8">
    <location>
        <begin position="282"/>
        <end position="307"/>
    </location>
</feature>
<evidence type="ECO:0000256" key="5">
    <source>
        <dbReference type="ARBA" id="ARBA00022692"/>
    </source>
</evidence>
<dbReference type="AlphaFoldDB" id="A0A517WJG4"/>
<feature type="transmembrane region" description="Helical" evidence="8">
    <location>
        <begin position="19"/>
        <end position="36"/>
    </location>
</feature>
<feature type="transmembrane region" description="Helical" evidence="8">
    <location>
        <begin position="131"/>
        <end position="148"/>
    </location>
</feature>
<organism evidence="10 11">
    <name type="scientific">Gimesia chilikensis</name>
    <dbReference type="NCBI Taxonomy" id="2605989"/>
    <lineage>
        <taxon>Bacteria</taxon>
        <taxon>Pseudomonadati</taxon>
        <taxon>Planctomycetota</taxon>
        <taxon>Planctomycetia</taxon>
        <taxon>Planctomycetales</taxon>
        <taxon>Planctomycetaceae</taxon>
        <taxon>Gimesia</taxon>
    </lineage>
</organism>
<dbReference type="GO" id="GO:0005886">
    <property type="term" value="C:plasma membrane"/>
    <property type="evidence" value="ECO:0007669"/>
    <property type="project" value="UniProtKB-SubCell"/>
</dbReference>
<evidence type="ECO:0000259" key="9">
    <source>
        <dbReference type="Pfam" id="PF13231"/>
    </source>
</evidence>
<feature type="transmembrane region" description="Helical" evidence="8">
    <location>
        <begin position="314"/>
        <end position="333"/>
    </location>
</feature>
<feature type="transmembrane region" description="Helical" evidence="8">
    <location>
        <begin position="339"/>
        <end position="358"/>
    </location>
</feature>
<dbReference type="InterPro" id="IPR038731">
    <property type="entry name" value="RgtA/B/C-like"/>
</dbReference>
<evidence type="ECO:0000256" key="8">
    <source>
        <dbReference type="SAM" id="Phobius"/>
    </source>
</evidence>
<dbReference type="PANTHER" id="PTHR33908">
    <property type="entry name" value="MANNOSYLTRANSFERASE YKCB-RELATED"/>
    <property type="match status" value="1"/>
</dbReference>
<feature type="transmembrane region" description="Helical" evidence="8">
    <location>
        <begin position="193"/>
        <end position="216"/>
    </location>
</feature>
<evidence type="ECO:0000256" key="1">
    <source>
        <dbReference type="ARBA" id="ARBA00004651"/>
    </source>
</evidence>
<feature type="transmembrane region" description="Helical" evidence="8">
    <location>
        <begin position="94"/>
        <end position="111"/>
    </location>
</feature>
<keyword evidence="5 8" id="KW-0812">Transmembrane</keyword>
<proteinExistence type="predicted"/>
<protein>
    <recommendedName>
        <fullName evidence="9">Glycosyltransferase RgtA/B/C/D-like domain-containing protein</fullName>
    </recommendedName>
</protein>
<dbReference type="Proteomes" id="UP000320722">
    <property type="component" value="Chromosome"/>
</dbReference>
<evidence type="ECO:0000256" key="2">
    <source>
        <dbReference type="ARBA" id="ARBA00022475"/>
    </source>
</evidence>
<name>A0A517WJG4_9PLAN</name>
<evidence type="ECO:0000313" key="11">
    <source>
        <dbReference type="Proteomes" id="UP000320722"/>
    </source>
</evidence>
<reference evidence="10 11" key="1">
    <citation type="submission" date="2019-02" db="EMBL/GenBank/DDBJ databases">
        <title>Deep-cultivation of Planctomycetes and their phenomic and genomic characterization uncovers novel biology.</title>
        <authorList>
            <person name="Wiegand S."/>
            <person name="Jogler M."/>
            <person name="Boedeker C."/>
            <person name="Pinto D."/>
            <person name="Vollmers J."/>
            <person name="Rivas-Marin E."/>
            <person name="Kohn T."/>
            <person name="Peeters S.H."/>
            <person name="Heuer A."/>
            <person name="Rast P."/>
            <person name="Oberbeckmann S."/>
            <person name="Bunk B."/>
            <person name="Jeske O."/>
            <person name="Meyerdierks A."/>
            <person name="Storesund J.E."/>
            <person name="Kallscheuer N."/>
            <person name="Luecker S."/>
            <person name="Lage O.M."/>
            <person name="Pohl T."/>
            <person name="Merkel B.J."/>
            <person name="Hornburger P."/>
            <person name="Mueller R.-W."/>
            <person name="Bruemmer F."/>
            <person name="Labrenz M."/>
            <person name="Spormann A.M."/>
            <person name="Op den Camp H."/>
            <person name="Overmann J."/>
            <person name="Amann R."/>
            <person name="Jetten M.S.M."/>
            <person name="Mascher T."/>
            <person name="Medema M.H."/>
            <person name="Devos D.P."/>
            <person name="Kaster A.-K."/>
            <person name="Ovreas L."/>
            <person name="Rohde M."/>
            <person name="Galperin M.Y."/>
            <person name="Jogler C."/>
        </authorList>
    </citation>
    <scope>NUCLEOTIDE SEQUENCE [LARGE SCALE GENOMIC DNA]</scope>
    <source>
        <strain evidence="10 11">V6</strain>
    </source>
</reference>
<sequence>MTEVNSSEKITSKKCNLEYLWLGIVLLIAAIFRFAYLNQVSYWFDESFTLKMVEFPLLDMMERNMHDDDNPPLYYLTLKLWVSLFGNYLTAPRILSALCSMTTVAGTYFLVKEAYQTSSDSRPKPDSRYAALLAAVLVSLSPLQISWAQQVRMYAMAPTFAVWSSYFLFRAMFRKNSGKGSWILFTLLSVLQAYTHYFGLFIAIAQYGFALGYVGYQRLNPREKKVSLQTVLISGITFYFLFLPWLLVFLEHRERVDVKMPTADITWPYIGTRLAMSFDLQWFYSVTPVTGVLVAQFFLIVFLMLAIQRRPADYFLILTTLLPFLAAAIVSLYMRTVFVPRYLISAQVFALISIAVAVSNIPWKLFRRTGILLVLMAMGWLAKEQFLTRTLNASLPGMRGAVTYLNDQREVDETVIVCNPMLFTSIVFYIDDRDQLFTQGTPRGYPYFQGTAVMRDDEYLQISELKNQSHTRIWTFDADKWFGHTWMVNLPPGWHEVSRKRFQEFNADFIIRCYEHQPPNQVATDVL</sequence>
<dbReference type="InterPro" id="IPR050297">
    <property type="entry name" value="LipidA_mod_glycosyltrf_83"/>
</dbReference>
<evidence type="ECO:0000256" key="3">
    <source>
        <dbReference type="ARBA" id="ARBA00022676"/>
    </source>
</evidence>
<keyword evidence="4" id="KW-0808">Transferase</keyword>
<keyword evidence="7 8" id="KW-0472">Membrane</keyword>
<comment type="subcellular location">
    <subcellularLocation>
        <location evidence="1">Cell membrane</location>
        <topology evidence="1">Multi-pass membrane protein</topology>
    </subcellularLocation>
</comment>